<dbReference type="Proteomes" id="UP001501057">
    <property type="component" value="Unassembled WGS sequence"/>
</dbReference>
<gene>
    <name evidence="2" type="ORF">GCM10009710_16160</name>
</gene>
<organism evidence="2 3">
    <name type="scientific">Aeromicrobium alkaliterrae</name>
    <dbReference type="NCBI Taxonomy" id="302168"/>
    <lineage>
        <taxon>Bacteria</taxon>
        <taxon>Bacillati</taxon>
        <taxon>Actinomycetota</taxon>
        <taxon>Actinomycetes</taxon>
        <taxon>Propionibacteriales</taxon>
        <taxon>Nocardioidaceae</taxon>
        <taxon>Aeromicrobium</taxon>
    </lineage>
</organism>
<reference evidence="2 3" key="1">
    <citation type="journal article" date="2019" name="Int. J. Syst. Evol. Microbiol.">
        <title>The Global Catalogue of Microorganisms (GCM) 10K type strain sequencing project: providing services to taxonomists for standard genome sequencing and annotation.</title>
        <authorList>
            <consortium name="The Broad Institute Genomics Platform"/>
            <consortium name="The Broad Institute Genome Sequencing Center for Infectious Disease"/>
            <person name="Wu L."/>
            <person name="Ma J."/>
        </authorList>
    </citation>
    <scope>NUCLEOTIDE SEQUENCE [LARGE SCALE GENOMIC DNA]</scope>
    <source>
        <strain evidence="2 3">JCM 13518</strain>
    </source>
</reference>
<dbReference type="EMBL" id="BAAAME010000004">
    <property type="protein sequence ID" value="GAA1736636.1"/>
    <property type="molecule type" value="Genomic_DNA"/>
</dbReference>
<evidence type="ECO:0000313" key="2">
    <source>
        <dbReference type="EMBL" id="GAA1736636.1"/>
    </source>
</evidence>
<protein>
    <submittedName>
        <fullName evidence="2">Uncharacterized protein</fullName>
    </submittedName>
</protein>
<sequence length="88" mass="10158">MTIKTSRTTDPMPAHTHPTTPGRNAGRPTGEEVSDMARFGRQARVKRAWDELSEADREVLLNQARERREQQAQRDARFVDAYSHRLIK</sequence>
<accession>A0ABN2JRM5</accession>
<evidence type="ECO:0000313" key="3">
    <source>
        <dbReference type="Proteomes" id="UP001501057"/>
    </source>
</evidence>
<evidence type="ECO:0000256" key="1">
    <source>
        <dbReference type="SAM" id="MobiDB-lite"/>
    </source>
</evidence>
<feature type="region of interest" description="Disordered" evidence="1">
    <location>
        <begin position="1"/>
        <end position="33"/>
    </location>
</feature>
<name>A0ABN2JRM5_9ACTN</name>
<proteinExistence type="predicted"/>
<comment type="caution">
    <text evidence="2">The sequence shown here is derived from an EMBL/GenBank/DDBJ whole genome shotgun (WGS) entry which is preliminary data.</text>
</comment>
<keyword evidence="3" id="KW-1185">Reference proteome</keyword>